<keyword evidence="2" id="KW-0812">Transmembrane</keyword>
<evidence type="ECO:0000313" key="3">
    <source>
        <dbReference type="EMBL" id="QSS57494.1"/>
    </source>
</evidence>
<dbReference type="Proteomes" id="UP000663419">
    <property type="component" value="Chromosome 6"/>
</dbReference>
<feature type="region of interest" description="Disordered" evidence="1">
    <location>
        <begin position="1"/>
        <end position="59"/>
    </location>
</feature>
<proteinExistence type="predicted"/>
<protein>
    <submittedName>
        <fullName evidence="3">Uncharacterized protein</fullName>
    </submittedName>
</protein>
<sequence length="161" mass="17441">MEEWKDGRGGKGGEDAPETRAGKQKKGRRKTKTAMAPRAKAGENSGKVKGAGSTPGTMQTVMEMTRRNTALKQPEPWEGEALLTFATKFQIPRSTERYLSFDPCGVGIEEAGEPGGYRSAYILVHDRGATRYSEFAMGDMSCPFLSVLCCLLTVLLAIATT</sequence>
<feature type="compositionally biased region" description="Basic residues" evidence="1">
    <location>
        <begin position="22"/>
        <end position="32"/>
    </location>
</feature>
<dbReference type="AlphaFoldDB" id="A0A8A1LYL0"/>
<evidence type="ECO:0000256" key="2">
    <source>
        <dbReference type="SAM" id="Phobius"/>
    </source>
</evidence>
<dbReference type="VEuPathDB" id="FungiDB:I7I53_11690"/>
<evidence type="ECO:0000256" key="1">
    <source>
        <dbReference type="SAM" id="MobiDB-lite"/>
    </source>
</evidence>
<name>A0A8A1LYL0_AJEC8</name>
<keyword evidence="2" id="KW-0472">Membrane</keyword>
<evidence type="ECO:0000313" key="4">
    <source>
        <dbReference type="Proteomes" id="UP000663419"/>
    </source>
</evidence>
<accession>A0A8A1LYL0</accession>
<feature type="compositionally biased region" description="Basic and acidic residues" evidence="1">
    <location>
        <begin position="1"/>
        <end position="21"/>
    </location>
</feature>
<dbReference type="EMBL" id="CP069107">
    <property type="protein sequence ID" value="QSS57494.1"/>
    <property type="molecule type" value="Genomic_DNA"/>
</dbReference>
<gene>
    <name evidence="3" type="ORF">I7I53_11690</name>
</gene>
<organism evidence="3 4">
    <name type="scientific">Ajellomyces capsulatus (strain H88)</name>
    <name type="common">Darling's disease fungus</name>
    <name type="synonym">Histoplasma capsulatum</name>
    <dbReference type="NCBI Taxonomy" id="544711"/>
    <lineage>
        <taxon>Eukaryota</taxon>
        <taxon>Fungi</taxon>
        <taxon>Dikarya</taxon>
        <taxon>Ascomycota</taxon>
        <taxon>Pezizomycotina</taxon>
        <taxon>Eurotiomycetes</taxon>
        <taxon>Eurotiomycetidae</taxon>
        <taxon>Onygenales</taxon>
        <taxon>Ajellomycetaceae</taxon>
        <taxon>Histoplasma</taxon>
    </lineage>
</organism>
<keyword evidence="2" id="KW-1133">Transmembrane helix</keyword>
<feature type="transmembrane region" description="Helical" evidence="2">
    <location>
        <begin position="140"/>
        <end position="159"/>
    </location>
</feature>
<reference evidence="3" key="1">
    <citation type="submission" date="2021-01" db="EMBL/GenBank/DDBJ databases">
        <title>Chromosome-level genome assembly of a human fungal pathogen reveals clustering of transcriptionally co-regulated genes.</title>
        <authorList>
            <person name="Voorhies M."/>
            <person name="Cohen S."/>
            <person name="Shea T.P."/>
            <person name="Petrus S."/>
            <person name="Munoz J.F."/>
            <person name="Poplawski S."/>
            <person name="Goldman W.E."/>
            <person name="Michael T."/>
            <person name="Cuomo C.A."/>
            <person name="Sil A."/>
            <person name="Beyhan S."/>
        </authorList>
    </citation>
    <scope>NUCLEOTIDE SEQUENCE</scope>
    <source>
        <strain evidence="3">H88</strain>
    </source>
</reference>